<reference evidence="2 3" key="1">
    <citation type="submission" date="2015-12" db="EMBL/GenBank/DDBJ databases">
        <title>Genome comparisons provide insights into the role of secondary metabolites in the pathogenic phase of the Photorhabdus life cycle.</title>
        <authorList>
            <person name="Tobias N.J."/>
            <person name="Mishra B."/>
            <person name="Gupta D.K."/>
            <person name="Thines M."/>
            <person name="Stinear T.P."/>
            <person name="Bode H.B."/>
        </authorList>
    </citation>
    <scope>NUCLEOTIDE SEQUENCE [LARGE SCALE GENOMIC DNA]</scope>
    <source>
        <strain evidence="2 3">PB68.1</strain>
    </source>
</reference>
<sequence>MNPKTFSILSVSLAAWQEVVEWEKAEQWDLGFDDEANFIRADPNGFFIGYDNGKPVASLSIVNFNDTYSHIGHFLVIRDKRRQGFGLRIWEQCISRANPRSSGLDSVINQRENYEKWGYVASYKIFRLSCIIKPPLYSGKFAVEEVNSSNLAEVIDFDAVCIGYRRDPMLKNWFSCEGRWGFITRENGVITGLISARNSTAGIRIGPLYAVNSATLERLFKKVCSLLPKNKRVTVDVPEFARDALVLFYASGMTEQFYTYRMYRGVPPDEKTSLIKGVASLDLG</sequence>
<dbReference type="EMBL" id="LOMY01000104">
    <property type="protein sequence ID" value="OCQ51825.1"/>
    <property type="molecule type" value="Genomic_DNA"/>
</dbReference>
<dbReference type="InterPro" id="IPR041496">
    <property type="entry name" value="YitH/HolE_GNAT"/>
</dbReference>
<organism evidence="2 3">
    <name type="scientific">Photorhabdus australis subsp. thailandensis</name>
    <dbReference type="NCBI Taxonomy" id="2805096"/>
    <lineage>
        <taxon>Bacteria</taxon>
        <taxon>Pseudomonadati</taxon>
        <taxon>Pseudomonadota</taxon>
        <taxon>Gammaproteobacteria</taxon>
        <taxon>Enterobacterales</taxon>
        <taxon>Morganellaceae</taxon>
        <taxon>Photorhabdus</taxon>
    </lineage>
</organism>
<dbReference type="Pfam" id="PF00583">
    <property type="entry name" value="Acetyltransf_1"/>
    <property type="match status" value="1"/>
</dbReference>
<dbReference type="STRING" id="286156.Ppb6_02940"/>
<dbReference type="PANTHER" id="PTHR47237">
    <property type="entry name" value="SLL0310 PROTEIN"/>
    <property type="match status" value="1"/>
</dbReference>
<keyword evidence="3" id="KW-1185">Reference proteome</keyword>
<dbReference type="RefSeq" id="WP_065823780.1">
    <property type="nucleotide sequence ID" value="NZ_CAWMQZ010000104.1"/>
</dbReference>
<evidence type="ECO:0000313" key="2">
    <source>
        <dbReference type="EMBL" id="OCQ51825.1"/>
    </source>
</evidence>
<gene>
    <name evidence="2" type="ORF">Ppb6_02940</name>
</gene>
<dbReference type="PANTHER" id="PTHR47237:SF1">
    <property type="entry name" value="SLL0310 PROTEIN"/>
    <property type="match status" value="1"/>
</dbReference>
<evidence type="ECO:0000259" key="1">
    <source>
        <dbReference type="PROSITE" id="PS51186"/>
    </source>
</evidence>
<dbReference type="AlphaFoldDB" id="A0A1C0U1Q6"/>
<dbReference type="PROSITE" id="PS51186">
    <property type="entry name" value="GNAT"/>
    <property type="match status" value="1"/>
</dbReference>
<dbReference type="Gene3D" id="3.40.630.90">
    <property type="match status" value="1"/>
</dbReference>
<feature type="domain" description="N-acetyltransferase" evidence="1">
    <location>
        <begin position="6"/>
        <end position="186"/>
    </location>
</feature>
<dbReference type="Proteomes" id="UP000093476">
    <property type="component" value="Unassembled WGS sequence"/>
</dbReference>
<dbReference type="SUPFAM" id="SSF55729">
    <property type="entry name" value="Acyl-CoA N-acyltransferases (Nat)"/>
    <property type="match status" value="1"/>
</dbReference>
<protein>
    <recommendedName>
        <fullName evidence="1">N-acetyltransferase domain-containing protein</fullName>
    </recommendedName>
</protein>
<name>A0A1C0U1Q6_9GAMM</name>
<dbReference type="InterPro" id="IPR016181">
    <property type="entry name" value="Acyl_CoA_acyltransferase"/>
</dbReference>
<dbReference type="InterPro" id="IPR000182">
    <property type="entry name" value="GNAT_dom"/>
</dbReference>
<comment type="caution">
    <text evidence="2">The sequence shown here is derived from an EMBL/GenBank/DDBJ whole genome shotgun (WGS) entry which is preliminary data.</text>
</comment>
<dbReference type="CDD" id="cd04301">
    <property type="entry name" value="NAT_SF"/>
    <property type="match status" value="1"/>
</dbReference>
<dbReference type="GO" id="GO:0016747">
    <property type="term" value="F:acyltransferase activity, transferring groups other than amino-acyl groups"/>
    <property type="evidence" value="ECO:0007669"/>
    <property type="project" value="InterPro"/>
</dbReference>
<accession>A0A1C0U1Q6</accession>
<dbReference type="Pfam" id="PF18014">
    <property type="entry name" value="Acetyltransf_18"/>
    <property type="match status" value="1"/>
</dbReference>
<proteinExistence type="predicted"/>
<dbReference type="Gene3D" id="3.40.630.30">
    <property type="match status" value="1"/>
</dbReference>
<dbReference type="InterPro" id="IPR052729">
    <property type="entry name" value="Acyl/Acetyltrans_Enzymes"/>
</dbReference>
<evidence type="ECO:0000313" key="3">
    <source>
        <dbReference type="Proteomes" id="UP000093476"/>
    </source>
</evidence>